<dbReference type="InterPro" id="IPR013424">
    <property type="entry name" value="Ice-binding_C"/>
</dbReference>
<dbReference type="InterPro" id="IPR006558">
    <property type="entry name" value="LamG-like"/>
</dbReference>
<dbReference type="PANTHER" id="PTHR47635:SF2">
    <property type="entry name" value="LAMG-LIKE JELLYROLL FOLD DOMAIN-CONTAINING PROTEIN"/>
    <property type="match status" value="1"/>
</dbReference>
<dbReference type="EMBL" id="DRKP01000068">
    <property type="protein sequence ID" value="HEB96013.1"/>
    <property type="molecule type" value="Genomic_DNA"/>
</dbReference>
<dbReference type="Pfam" id="PF13385">
    <property type="entry name" value="Laminin_G_3"/>
    <property type="match status" value="1"/>
</dbReference>
<dbReference type="AlphaFoldDB" id="A0A831RM66"/>
<evidence type="ECO:0000256" key="3">
    <source>
        <dbReference type="SAM" id="SignalP"/>
    </source>
</evidence>
<dbReference type="Proteomes" id="UP000886251">
    <property type="component" value="Unassembled WGS sequence"/>
</dbReference>
<dbReference type="NCBIfam" id="TIGR02595">
    <property type="entry name" value="PEP_CTERM"/>
    <property type="match status" value="1"/>
</dbReference>
<name>A0A831RM66_9GAMM</name>
<keyword evidence="1 3" id="KW-0732">Signal</keyword>
<dbReference type="InterPro" id="IPR013320">
    <property type="entry name" value="ConA-like_dom_sf"/>
</dbReference>
<sequence length="283" mass="30470">MRLRGGMKMKKSRVLALGTVLSTLLVPNVAMSIPVTDGLVAYYAFDGATTDGSGNGHDATANGGGYTTGYDGTANGAYLFDGNDWLSTSLTLDLPQGTMAAWINIDQYDTGFNRLNLIFEHWDNMQFGLADSSAPGDNDGHYMLKLRQGSGFNYAFGGLAELNKWVHLAGTWDGTKMRLYVDGVEIAATDAPSPPDGSGPLVIGRHSHNDINFWKGAIDEAAIYDRALDSDEIARLARKGQPPTGSVPEPAPLLLLLFGIGLAGIARYKRVSRTQYCQGCYDY</sequence>
<comment type="caution">
    <text evidence="5">The sequence shown here is derived from an EMBL/GenBank/DDBJ whole genome shotgun (WGS) entry which is preliminary data.</text>
</comment>
<dbReference type="PANTHER" id="PTHR47635">
    <property type="entry name" value="CUB DOMAIN-CONTAINING PROTEIN"/>
    <property type="match status" value="1"/>
</dbReference>
<organism evidence="5">
    <name type="scientific">Sedimenticola thiotaurini</name>
    <dbReference type="NCBI Taxonomy" id="1543721"/>
    <lineage>
        <taxon>Bacteria</taxon>
        <taxon>Pseudomonadati</taxon>
        <taxon>Pseudomonadota</taxon>
        <taxon>Gammaproteobacteria</taxon>
        <taxon>Chromatiales</taxon>
        <taxon>Sedimenticolaceae</taxon>
        <taxon>Sedimenticola</taxon>
    </lineage>
</organism>
<dbReference type="Gene3D" id="2.60.120.200">
    <property type="match status" value="1"/>
</dbReference>
<keyword evidence="2" id="KW-1015">Disulfide bond</keyword>
<evidence type="ECO:0000259" key="4">
    <source>
        <dbReference type="SMART" id="SM00560"/>
    </source>
</evidence>
<feature type="chain" id="PRO_5032952895" evidence="3">
    <location>
        <begin position="33"/>
        <end position="283"/>
    </location>
</feature>
<feature type="domain" description="LamG-like jellyroll fold" evidence="4">
    <location>
        <begin position="98"/>
        <end position="231"/>
    </location>
</feature>
<protein>
    <submittedName>
        <fullName evidence="5">LamG domain-containing protein</fullName>
    </submittedName>
</protein>
<gene>
    <name evidence="5" type="ORF">ENI96_06240</name>
</gene>
<evidence type="ECO:0000313" key="5">
    <source>
        <dbReference type="EMBL" id="HEB96013.1"/>
    </source>
</evidence>
<dbReference type="SMART" id="SM00560">
    <property type="entry name" value="LamGL"/>
    <property type="match status" value="1"/>
</dbReference>
<reference evidence="5" key="1">
    <citation type="journal article" date="2020" name="mSystems">
        <title>Genome- and Community-Level Interaction Insights into Carbon Utilization and Element Cycling Functions of Hydrothermarchaeota in Hydrothermal Sediment.</title>
        <authorList>
            <person name="Zhou Z."/>
            <person name="Liu Y."/>
            <person name="Xu W."/>
            <person name="Pan J."/>
            <person name="Luo Z.H."/>
            <person name="Li M."/>
        </authorList>
    </citation>
    <scope>NUCLEOTIDE SEQUENCE [LARGE SCALE GENOMIC DNA]</scope>
    <source>
        <strain evidence="5">HyVt-443</strain>
    </source>
</reference>
<dbReference type="SUPFAM" id="SSF49899">
    <property type="entry name" value="Concanavalin A-like lectins/glucanases"/>
    <property type="match status" value="1"/>
</dbReference>
<proteinExistence type="predicted"/>
<evidence type="ECO:0000256" key="1">
    <source>
        <dbReference type="ARBA" id="ARBA00022729"/>
    </source>
</evidence>
<dbReference type="Pfam" id="PF07589">
    <property type="entry name" value="PEP-CTERM"/>
    <property type="match status" value="1"/>
</dbReference>
<feature type="signal peptide" evidence="3">
    <location>
        <begin position="1"/>
        <end position="32"/>
    </location>
</feature>
<accession>A0A831RM66</accession>
<evidence type="ECO:0000256" key="2">
    <source>
        <dbReference type="ARBA" id="ARBA00023157"/>
    </source>
</evidence>